<reference evidence="1 2" key="1">
    <citation type="journal article" date="2021" name="Elife">
        <title>Chloroplast acquisition without the gene transfer in kleptoplastic sea slugs, Plakobranchus ocellatus.</title>
        <authorList>
            <person name="Maeda T."/>
            <person name="Takahashi S."/>
            <person name="Yoshida T."/>
            <person name="Shimamura S."/>
            <person name="Takaki Y."/>
            <person name="Nagai Y."/>
            <person name="Toyoda A."/>
            <person name="Suzuki Y."/>
            <person name="Arimoto A."/>
            <person name="Ishii H."/>
            <person name="Satoh N."/>
            <person name="Nishiyama T."/>
            <person name="Hasebe M."/>
            <person name="Maruyama T."/>
            <person name="Minagawa J."/>
            <person name="Obokata J."/>
            <person name="Shigenobu S."/>
        </authorList>
    </citation>
    <scope>NUCLEOTIDE SEQUENCE [LARGE SCALE GENOMIC DNA]</scope>
</reference>
<proteinExistence type="predicted"/>
<keyword evidence="2" id="KW-1185">Reference proteome</keyword>
<organism evidence="1 2">
    <name type="scientific">Elysia marginata</name>
    <dbReference type="NCBI Taxonomy" id="1093978"/>
    <lineage>
        <taxon>Eukaryota</taxon>
        <taxon>Metazoa</taxon>
        <taxon>Spiralia</taxon>
        <taxon>Lophotrochozoa</taxon>
        <taxon>Mollusca</taxon>
        <taxon>Gastropoda</taxon>
        <taxon>Heterobranchia</taxon>
        <taxon>Euthyneura</taxon>
        <taxon>Panpulmonata</taxon>
        <taxon>Sacoglossa</taxon>
        <taxon>Placobranchoidea</taxon>
        <taxon>Plakobranchidae</taxon>
        <taxon>Elysia</taxon>
    </lineage>
</organism>
<protein>
    <submittedName>
        <fullName evidence="1">Uncharacterized protein</fullName>
    </submittedName>
</protein>
<evidence type="ECO:0000313" key="2">
    <source>
        <dbReference type="Proteomes" id="UP000762676"/>
    </source>
</evidence>
<sequence length="121" mass="13546">MSKAPAVLATVVRDVREKRKLQGTIMISNFKVLSEILNSALSRYMKNDTFDLQGHNKQVTVLNACKDSASGQKSEDTTNCGTILTMSFNFQELIDCHHTHSHTLERQITPQARVKIKGQSL</sequence>
<dbReference type="Proteomes" id="UP000762676">
    <property type="component" value="Unassembled WGS sequence"/>
</dbReference>
<dbReference type="EMBL" id="BMAT01000140">
    <property type="protein sequence ID" value="GFR60444.1"/>
    <property type="molecule type" value="Genomic_DNA"/>
</dbReference>
<evidence type="ECO:0000313" key="1">
    <source>
        <dbReference type="EMBL" id="GFR60444.1"/>
    </source>
</evidence>
<name>A0AAV4EIK7_9GAST</name>
<gene>
    <name evidence="1" type="ORF">ElyMa_000078900</name>
</gene>
<accession>A0AAV4EIK7</accession>
<comment type="caution">
    <text evidence="1">The sequence shown here is derived from an EMBL/GenBank/DDBJ whole genome shotgun (WGS) entry which is preliminary data.</text>
</comment>
<dbReference type="AlphaFoldDB" id="A0AAV4EIK7"/>